<reference evidence="1 4" key="2">
    <citation type="submission" date="2023-03" db="EMBL/GenBank/DDBJ databases">
        <title>Whole genome sequence of the first Corynebacterium rouxii strains isolated in Brazil: a recent member of Corynebacterium diphtheriae complex.</title>
        <authorList>
            <person name="Vieira V."/>
            <person name="Ramos J.N."/>
            <person name="Araujo M.R.B."/>
            <person name="Baio P.V."/>
            <person name="Sant'Anna L.O."/>
            <person name="Veras J.F.C."/>
            <person name="Vieira E.M.D."/>
            <person name="Sousa M.A.B."/>
            <person name="Camargo C.H."/>
            <person name="Sacchi C.T."/>
            <person name="Campos K.R."/>
            <person name="Santos M.B.N."/>
            <person name="Bokermann S."/>
            <person name="Alvim L.B."/>
            <person name="Santos L.S."/>
            <person name="Mattos-Guaraldi A.L."/>
        </authorList>
    </citation>
    <scope>NUCLEOTIDE SEQUENCE [LARGE SCALE GENOMIC DNA]</scope>
    <source>
        <strain evidence="1 4">70862</strain>
    </source>
</reference>
<proteinExistence type="predicted"/>
<accession>A0A6I8MFX7</accession>
<evidence type="ECO:0000313" key="3">
    <source>
        <dbReference type="Proteomes" id="UP000423525"/>
    </source>
</evidence>
<protein>
    <recommendedName>
        <fullName evidence="5">Transposase</fullName>
    </recommendedName>
</protein>
<dbReference type="KEGG" id="crf:FRC0190_01243"/>
<keyword evidence="4" id="KW-1185">Reference proteome</keyword>
<sequence length="92" mass="10106">MTAIGPNDLAIALKVMRIASDLPKDDEQSLQLQRSTSAMYKKLKTNRRKAAKARRRAHDQAILGATATANEHRVDDETAGLLIMPRGNSHAL</sequence>
<organism evidence="2 3">
    <name type="scientific">Corynebacterium rouxii</name>
    <dbReference type="NCBI Taxonomy" id="2719119"/>
    <lineage>
        <taxon>Bacteria</taxon>
        <taxon>Bacillati</taxon>
        <taxon>Actinomycetota</taxon>
        <taxon>Actinomycetes</taxon>
        <taxon>Mycobacteriales</taxon>
        <taxon>Corynebacteriaceae</taxon>
        <taxon>Corynebacterium</taxon>
    </lineage>
</organism>
<gene>
    <name evidence="2" type="ORF">FRC0190_01243</name>
    <name evidence="1" type="ORF">P8T80_06625</name>
</gene>
<dbReference type="Proteomes" id="UP000423525">
    <property type="component" value="Chromosome"/>
</dbReference>
<evidence type="ECO:0000313" key="1">
    <source>
        <dbReference type="EMBL" id="MDT9411054.1"/>
    </source>
</evidence>
<dbReference type="EMBL" id="LR738855">
    <property type="protein sequence ID" value="VZH85269.1"/>
    <property type="molecule type" value="Genomic_DNA"/>
</dbReference>
<dbReference type="Proteomes" id="UP001265983">
    <property type="component" value="Unassembled WGS sequence"/>
</dbReference>
<name>A0A6I8MFX7_9CORY</name>
<evidence type="ECO:0000313" key="4">
    <source>
        <dbReference type="Proteomes" id="UP001265983"/>
    </source>
</evidence>
<dbReference type="EMBL" id="JARUHM010000010">
    <property type="protein sequence ID" value="MDT9411054.1"/>
    <property type="molecule type" value="Genomic_DNA"/>
</dbReference>
<dbReference type="AlphaFoldDB" id="A0A6I8MFX7"/>
<reference evidence="2 3" key="1">
    <citation type="submission" date="2019-11" db="EMBL/GenBank/DDBJ databases">
        <authorList>
            <person name="Brisse S."/>
        </authorList>
    </citation>
    <scope>NUCLEOTIDE SEQUENCE [LARGE SCALE GENOMIC DNA]</scope>
    <source>
        <strain evidence="2">FRC0190</strain>
    </source>
</reference>
<evidence type="ECO:0008006" key="5">
    <source>
        <dbReference type="Google" id="ProtNLM"/>
    </source>
</evidence>
<evidence type="ECO:0000313" key="2">
    <source>
        <dbReference type="EMBL" id="VZH85269.1"/>
    </source>
</evidence>